<gene>
    <name evidence="10" type="ORF">Ctob_008629</name>
</gene>
<keyword evidence="4 9" id="KW-0812">Transmembrane</keyword>
<feature type="transmembrane region" description="Helical" evidence="9">
    <location>
        <begin position="553"/>
        <end position="571"/>
    </location>
</feature>
<evidence type="ECO:0000256" key="4">
    <source>
        <dbReference type="ARBA" id="ARBA00022692"/>
    </source>
</evidence>
<evidence type="ECO:0000256" key="6">
    <source>
        <dbReference type="ARBA" id="ARBA00022989"/>
    </source>
</evidence>
<organism evidence="10 11">
    <name type="scientific">Chrysochromulina tobinii</name>
    <dbReference type="NCBI Taxonomy" id="1460289"/>
    <lineage>
        <taxon>Eukaryota</taxon>
        <taxon>Haptista</taxon>
        <taxon>Haptophyta</taxon>
        <taxon>Prymnesiophyceae</taxon>
        <taxon>Prymnesiales</taxon>
        <taxon>Chrysochromulinaceae</taxon>
        <taxon>Chrysochromulina</taxon>
    </lineage>
</organism>
<keyword evidence="3 9" id="KW-0813">Transport</keyword>
<evidence type="ECO:0000256" key="2">
    <source>
        <dbReference type="ARBA" id="ARBA00009904"/>
    </source>
</evidence>
<comment type="caution">
    <text evidence="10">The sequence shown here is derived from an EMBL/GenBank/DDBJ whole genome shotgun (WGS) entry which is preliminary data.</text>
</comment>
<sequence length="850" mass="95318">MLRSEEMTLCQLIERNEMARIVVTELGEAGLVQFRDMNGDTPVYKRPFSEELKRCDDMSRKVTWLFNQLENVGLPAPEYDLPEDGVEMLPGLDAVEDALKAAKTELEASRTQELLVRKAHNALKEHIHVLNVGGQLFEEAAPAKPRGQTRDTKSSYDQVSTLAAPLLASDFGTGKGPSGHEESLLRVQAGVLPRALTPALVRAVHRITRGNCVVRDMPIEEPLLGMPADGRYGEPTMMPKNVFLLLYTGSSIHAKVTKLCTHFGATLYLYPESRDQRNALVAQTGVQLVEMRELLLHTSTLRKKTLAEMCASLAIWARVVKRERATLTSLNMLQFDLQRKVFVGEVWCPTAEVPKLRLALKGAAVKAGGDMNPILNELETKDTPPTFLRTNRFTSGFQGLVDTYGIPRYREVNPGAFAIILFPFLFAIMFGDVGHGSLLVLVALYFIANEKKLGKAKLEDIIQMVFGGRYVILLNGLFAVYVGFLYNEAFSVPFGLFKSSWQEAKHEVWFNGSVVGHTVSVEWDKSVYPFGVDPMWHMAADKMTFFNSYKMKLSIVFGVAQMTLGITLQMFNHIQFKDRRSIWFGYVPEITFFLGIFGYLVYMILKKWSIDWVAEKKQPPSLLNVLISMFMSPGKYTEADMLYEGQDHFQLFLLVIAVTAVPFLLIPKPLLFYLDMKKEAAEKAEKAATLGEVVVATGAATAKEGSEDGDEAGHAEEEEGELGEVIVHQVIHTIEFVLGSISNTASYLRLWALSLAHSQLSELFWEKVMKENAFPAAKLPMPFNGLVLMLLFSAWTFLNLGVLMVMENLSSFLHALRLQWVEFQNKFYNGDGYRFVPFSYAALIHDGNDD</sequence>
<keyword evidence="5 9" id="KW-0375">Hydrogen ion transport</keyword>
<dbReference type="GO" id="GO:0007035">
    <property type="term" value="P:vacuolar acidification"/>
    <property type="evidence" value="ECO:0007669"/>
    <property type="project" value="TreeGrafter"/>
</dbReference>
<accession>A0A0M0JJ99</accession>
<comment type="subcellular location">
    <subcellularLocation>
        <location evidence="1">Membrane</location>
        <topology evidence="1">Multi-pass membrane protein</topology>
    </subcellularLocation>
</comment>
<feature type="transmembrane region" description="Helical" evidence="9">
    <location>
        <begin position="468"/>
        <end position="486"/>
    </location>
</feature>
<dbReference type="GO" id="GO:0051117">
    <property type="term" value="F:ATPase binding"/>
    <property type="evidence" value="ECO:0007669"/>
    <property type="project" value="TreeGrafter"/>
</dbReference>
<dbReference type="PIRSF" id="PIRSF001293">
    <property type="entry name" value="ATP6V0A1"/>
    <property type="match status" value="1"/>
</dbReference>
<name>A0A0M0JJ99_9EUKA</name>
<dbReference type="GO" id="GO:0046961">
    <property type="term" value="F:proton-transporting ATPase activity, rotational mechanism"/>
    <property type="evidence" value="ECO:0007669"/>
    <property type="project" value="InterPro"/>
</dbReference>
<evidence type="ECO:0000256" key="1">
    <source>
        <dbReference type="ARBA" id="ARBA00004141"/>
    </source>
</evidence>
<dbReference type="EMBL" id="JWZX01002868">
    <property type="protein sequence ID" value="KOO26318.1"/>
    <property type="molecule type" value="Genomic_DNA"/>
</dbReference>
<proteinExistence type="inferred from homology"/>
<feature type="transmembrane region" description="Helical" evidence="9">
    <location>
        <begin position="583"/>
        <end position="605"/>
    </location>
</feature>
<feature type="transmembrane region" description="Helical" evidence="9">
    <location>
        <begin position="786"/>
        <end position="806"/>
    </location>
</feature>
<dbReference type="InterPro" id="IPR026028">
    <property type="entry name" value="V-type_ATPase_116kDa_su_euka"/>
</dbReference>
<dbReference type="Proteomes" id="UP000037460">
    <property type="component" value="Unassembled WGS sequence"/>
</dbReference>
<dbReference type="InterPro" id="IPR002490">
    <property type="entry name" value="V-ATPase_116kDa_su"/>
</dbReference>
<evidence type="ECO:0000256" key="3">
    <source>
        <dbReference type="ARBA" id="ARBA00022448"/>
    </source>
</evidence>
<evidence type="ECO:0000256" key="7">
    <source>
        <dbReference type="ARBA" id="ARBA00023065"/>
    </source>
</evidence>
<dbReference type="OrthoDB" id="10264220at2759"/>
<evidence type="ECO:0000313" key="11">
    <source>
        <dbReference type="Proteomes" id="UP000037460"/>
    </source>
</evidence>
<evidence type="ECO:0000256" key="8">
    <source>
        <dbReference type="ARBA" id="ARBA00023136"/>
    </source>
</evidence>
<evidence type="ECO:0000256" key="5">
    <source>
        <dbReference type="ARBA" id="ARBA00022781"/>
    </source>
</evidence>
<dbReference type="AlphaFoldDB" id="A0A0M0JJ99"/>
<dbReference type="Pfam" id="PF01496">
    <property type="entry name" value="V_ATPase_I"/>
    <property type="match status" value="1"/>
</dbReference>
<evidence type="ECO:0000256" key="9">
    <source>
        <dbReference type="RuleBase" id="RU361189"/>
    </source>
</evidence>
<evidence type="ECO:0000313" key="10">
    <source>
        <dbReference type="EMBL" id="KOO26318.1"/>
    </source>
</evidence>
<dbReference type="GO" id="GO:0000220">
    <property type="term" value="C:vacuolar proton-transporting V-type ATPase, V0 domain"/>
    <property type="evidence" value="ECO:0007669"/>
    <property type="project" value="InterPro"/>
</dbReference>
<keyword evidence="11" id="KW-1185">Reference proteome</keyword>
<feature type="transmembrane region" description="Helical" evidence="9">
    <location>
        <begin position="416"/>
        <end position="447"/>
    </location>
</feature>
<protein>
    <recommendedName>
        <fullName evidence="9">V-type proton ATPase subunit a</fullName>
    </recommendedName>
</protein>
<keyword evidence="7 9" id="KW-0406">Ion transport</keyword>
<dbReference type="PANTHER" id="PTHR11629">
    <property type="entry name" value="VACUOLAR PROTON ATPASES"/>
    <property type="match status" value="1"/>
</dbReference>
<comment type="similarity">
    <text evidence="2 9">Belongs to the V-ATPase 116 kDa subunit family.</text>
</comment>
<reference evidence="11" key="1">
    <citation type="journal article" date="2015" name="PLoS Genet.">
        <title>Genome Sequence and Transcriptome Analyses of Chrysochromulina tobin: Metabolic Tools for Enhanced Algal Fitness in the Prominent Order Prymnesiales (Haptophyceae).</title>
        <authorList>
            <person name="Hovde B.T."/>
            <person name="Deodato C.R."/>
            <person name="Hunsperger H.M."/>
            <person name="Ryken S.A."/>
            <person name="Yost W."/>
            <person name="Jha R.K."/>
            <person name="Patterson J."/>
            <person name="Monnat R.J. Jr."/>
            <person name="Barlow S.B."/>
            <person name="Starkenburg S.R."/>
            <person name="Cattolico R.A."/>
        </authorList>
    </citation>
    <scope>NUCLEOTIDE SEQUENCE</scope>
    <source>
        <strain evidence="11">CCMP291</strain>
    </source>
</reference>
<keyword evidence="6 9" id="KW-1133">Transmembrane helix</keyword>
<comment type="function">
    <text evidence="9">Essential component of the vacuolar proton pump (V-ATPase), a multimeric enzyme that catalyzes the translocation of protons across the membranes. Required for assembly and activity of the V-ATPase.</text>
</comment>
<keyword evidence="8 9" id="KW-0472">Membrane</keyword>
<feature type="transmembrane region" description="Helical" evidence="9">
    <location>
        <begin position="651"/>
        <end position="674"/>
    </location>
</feature>
<dbReference type="PANTHER" id="PTHR11629:SF63">
    <property type="entry name" value="V-TYPE PROTON ATPASE SUBUNIT A"/>
    <property type="match status" value="1"/>
</dbReference>